<protein>
    <submittedName>
        <fullName evidence="1">Uncharacterized protein</fullName>
    </submittedName>
</protein>
<accession>Q1KLD2</accession>
<reference evidence="1 2" key="1">
    <citation type="journal article" date="2007" name="Virus Genes">
        <title>Complete genomic sequence of Dracaena mottle virus, a distinct badnavirus.</title>
        <authorList>
            <person name="Su L."/>
            <person name="Gao S."/>
            <person name="Huang Y."/>
            <person name="Ji C."/>
            <person name="Wang D."/>
            <person name="Ma Y."/>
            <person name="Fang R."/>
            <person name="Chen X."/>
        </authorList>
    </citation>
    <scope>NUCLEOTIDE SEQUENCE [LARGE SCALE GENOMIC DNA]</scope>
</reference>
<evidence type="ECO:0000313" key="1">
    <source>
        <dbReference type="EMBL" id="ABE77345.1"/>
    </source>
</evidence>
<dbReference type="GeneID" id="5142276"/>
<dbReference type="Proteomes" id="UP000204139">
    <property type="component" value="Segment"/>
</dbReference>
<evidence type="ECO:0000313" key="2">
    <source>
        <dbReference type="Proteomes" id="UP000204139"/>
    </source>
</evidence>
<dbReference type="EMBL" id="DQ473478">
    <property type="protein sequence ID" value="ABE77345.1"/>
    <property type="molecule type" value="Genomic_DNA"/>
</dbReference>
<name>Q1KLD2_9VIRU</name>
<dbReference type="KEGG" id="vg:5142276"/>
<keyword evidence="2" id="KW-1185">Reference proteome</keyword>
<organism evidence="1 2">
    <name type="scientific">Dracaena mottle virus</name>
    <dbReference type="NCBI Taxonomy" id="380669"/>
    <lineage>
        <taxon>Viruses</taxon>
        <taxon>Riboviria</taxon>
        <taxon>Pararnavirae</taxon>
        <taxon>Artverviricota</taxon>
        <taxon>Revtraviricetes</taxon>
        <taxon>Ortervirales</taxon>
        <taxon>Caulimoviridae</taxon>
        <taxon>Badnavirus</taxon>
        <taxon>Badnavirus maculadracaenae</taxon>
    </lineage>
</organism>
<dbReference type="RefSeq" id="YP_610966.1">
    <property type="nucleotide sequence ID" value="NC_008034.1"/>
</dbReference>
<sequence length="103" mass="11877">MMRTFGSRCLPPVEHHPIQMQKRNFFRTSSQQVLRLPLRNRIWSILSASRFPCLRSTTPILRMSSTRTMAFYFLIMKSGSLLPIPRKLVGSPVLPLFASMIPT</sequence>
<proteinExistence type="predicted"/>